<evidence type="ECO:0000259" key="8">
    <source>
        <dbReference type="Pfam" id="PF02687"/>
    </source>
</evidence>
<evidence type="ECO:0000313" key="11">
    <source>
        <dbReference type="Proteomes" id="UP000249769"/>
    </source>
</evidence>
<reference evidence="10 11" key="1">
    <citation type="submission" date="2017-08" db="EMBL/GenBank/DDBJ databases">
        <title>Infants hospitalized years apart are colonized by the same room-sourced microbial strains.</title>
        <authorList>
            <person name="Brooks B."/>
            <person name="Olm M.R."/>
            <person name="Firek B.A."/>
            <person name="Baker R."/>
            <person name="Thomas B.C."/>
            <person name="Morowitz M.J."/>
            <person name="Banfield J.F."/>
        </authorList>
    </citation>
    <scope>NUCLEOTIDE SEQUENCE [LARGE SCALE GENOMIC DNA]</scope>
    <source>
        <strain evidence="10">S2_009_000_R2_73</strain>
    </source>
</reference>
<feature type="domain" description="MacB-like periplasmic core" evidence="9">
    <location>
        <begin position="20"/>
        <end position="241"/>
    </location>
</feature>
<feature type="transmembrane region" description="Helical" evidence="7">
    <location>
        <begin position="331"/>
        <end position="354"/>
    </location>
</feature>
<dbReference type="InterPro" id="IPR050250">
    <property type="entry name" value="Macrolide_Exporter_MacB"/>
</dbReference>
<feature type="transmembrane region" description="Helical" evidence="7">
    <location>
        <begin position="366"/>
        <end position="385"/>
    </location>
</feature>
<dbReference type="GO" id="GO:0005886">
    <property type="term" value="C:plasma membrane"/>
    <property type="evidence" value="ECO:0007669"/>
    <property type="project" value="UniProtKB-SubCell"/>
</dbReference>
<evidence type="ECO:0000256" key="3">
    <source>
        <dbReference type="ARBA" id="ARBA00022692"/>
    </source>
</evidence>
<name>A0A2W5F0S1_9HYPH</name>
<accession>A0A2W5F0S1</accession>
<evidence type="ECO:0000256" key="4">
    <source>
        <dbReference type="ARBA" id="ARBA00022989"/>
    </source>
</evidence>
<organism evidence="10 11">
    <name type="scientific">Agrobacterium fabrum</name>
    <dbReference type="NCBI Taxonomy" id="1176649"/>
    <lineage>
        <taxon>Bacteria</taxon>
        <taxon>Pseudomonadati</taxon>
        <taxon>Pseudomonadota</taxon>
        <taxon>Alphaproteobacteria</taxon>
        <taxon>Hyphomicrobiales</taxon>
        <taxon>Rhizobiaceae</taxon>
        <taxon>Rhizobium/Agrobacterium group</taxon>
        <taxon>Agrobacterium</taxon>
        <taxon>Agrobacterium tumefaciens complex</taxon>
    </lineage>
</organism>
<sequence length="402" mass="42779">MFFETSRLALRAISRNLLRSFLTVLGVVIGVAAVIAMVTIGNGTTEQVKSELSRLGTNMLFVRPGQFGPGRASTEAKRFDDRDVEAIRNQISGIRAVAPQNRSSAATVIFGGKNHQTSVIGTTNDYLIAQDWTIALGRDFQPAEDRGGQIGCIIGETVRQELFGAENPVGQTIRVSNISCPVIGVLGRKGQSGLGDDQDDTVIMPLKIHQRRIGGTTTISSIMVSAQDGVSTAKVQSDLQNLLRERRRIGIGREDDFTVNDMTQIASAMTGTTTLLTGLLGAVAAVSLLVGGIGIMNIMLVSVTERTREIGIRLAIGALEKQVLTQFLVEAVMLSAFGGIVGILTGLGLAYGVVSFLNVPFVTSPSIIFLAFAFSAAIGVIFGYFPARRAASLSPIEALRHE</sequence>
<comment type="similarity">
    <text evidence="6">Belongs to the ABC-4 integral membrane protein family.</text>
</comment>
<evidence type="ECO:0000256" key="1">
    <source>
        <dbReference type="ARBA" id="ARBA00004651"/>
    </source>
</evidence>
<dbReference type="InterPro" id="IPR003838">
    <property type="entry name" value="ABC3_permease_C"/>
</dbReference>
<keyword evidence="2" id="KW-1003">Cell membrane</keyword>
<gene>
    <name evidence="10" type="ORF">DI595_12695</name>
</gene>
<keyword evidence="4 7" id="KW-1133">Transmembrane helix</keyword>
<dbReference type="Proteomes" id="UP000249769">
    <property type="component" value="Unassembled WGS sequence"/>
</dbReference>
<keyword evidence="3 7" id="KW-0812">Transmembrane</keyword>
<comment type="subcellular location">
    <subcellularLocation>
        <location evidence="1">Cell membrane</location>
        <topology evidence="1">Multi-pass membrane protein</topology>
    </subcellularLocation>
</comment>
<evidence type="ECO:0000256" key="6">
    <source>
        <dbReference type="ARBA" id="ARBA00038076"/>
    </source>
</evidence>
<evidence type="ECO:0000256" key="7">
    <source>
        <dbReference type="SAM" id="Phobius"/>
    </source>
</evidence>
<dbReference type="Pfam" id="PF12704">
    <property type="entry name" value="MacB_PCD"/>
    <property type="match status" value="1"/>
</dbReference>
<dbReference type="Pfam" id="PF02687">
    <property type="entry name" value="FtsX"/>
    <property type="match status" value="1"/>
</dbReference>
<comment type="caution">
    <text evidence="10">The sequence shown here is derived from an EMBL/GenBank/DDBJ whole genome shotgun (WGS) entry which is preliminary data.</text>
</comment>
<evidence type="ECO:0000313" key="10">
    <source>
        <dbReference type="EMBL" id="PZP49811.1"/>
    </source>
</evidence>
<dbReference type="PANTHER" id="PTHR30572">
    <property type="entry name" value="MEMBRANE COMPONENT OF TRANSPORTER-RELATED"/>
    <property type="match status" value="1"/>
</dbReference>
<feature type="domain" description="ABC3 transporter permease C-terminal" evidence="8">
    <location>
        <begin position="282"/>
        <end position="395"/>
    </location>
</feature>
<dbReference type="GO" id="GO:0022857">
    <property type="term" value="F:transmembrane transporter activity"/>
    <property type="evidence" value="ECO:0007669"/>
    <property type="project" value="TreeGrafter"/>
</dbReference>
<evidence type="ECO:0000256" key="5">
    <source>
        <dbReference type="ARBA" id="ARBA00023136"/>
    </source>
</evidence>
<dbReference type="EMBL" id="QFOL01000141">
    <property type="protein sequence ID" value="PZP49811.1"/>
    <property type="molecule type" value="Genomic_DNA"/>
</dbReference>
<keyword evidence="5 7" id="KW-0472">Membrane</keyword>
<dbReference type="AlphaFoldDB" id="A0A2W5F0S1"/>
<evidence type="ECO:0000259" key="9">
    <source>
        <dbReference type="Pfam" id="PF12704"/>
    </source>
</evidence>
<proteinExistence type="inferred from homology"/>
<evidence type="ECO:0000256" key="2">
    <source>
        <dbReference type="ARBA" id="ARBA00022475"/>
    </source>
</evidence>
<feature type="transmembrane region" description="Helical" evidence="7">
    <location>
        <begin position="279"/>
        <end position="303"/>
    </location>
</feature>
<protein>
    <submittedName>
        <fullName evidence="10">Multidrug ABC transporter substrate-binding protein</fullName>
    </submittedName>
</protein>
<feature type="transmembrane region" description="Helical" evidence="7">
    <location>
        <begin position="21"/>
        <end position="40"/>
    </location>
</feature>
<dbReference type="InterPro" id="IPR025857">
    <property type="entry name" value="MacB_PCD"/>
</dbReference>
<dbReference type="PANTHER" id="PTHR30572:SF4">
    <property type="entry name" value="ABC TRANSPORTER PERMEASE YTRF"/>
    <property type="match status" value="1"/>
</dbReference>